<dbReference type="InterPro" id="IPR043504">
    <property type="entry name" value="Peptidase_S1_PA_chymotrypsin"/>
</dbReference>
<dbReference type="GO" id="GO:0004252">
    <property type="term" value="F:serine-type endopeptidase activity"/>
    <property type="evidence" value="ECO:0007669"/>
    <property type="project" value="InterPro"/>
</dbReference>
<feature type="domain" description="Peptidase S1" evidence="2">
    <location>
        <begin position="14"/>
        <end position="263"/>
    </location>
</feature>
<dbReference type="PANTHER" id="PTHR24260:SF147">
    <property type="entry name" value="EG:BACR7A4.3 PROTEIN-RELATED"/>
    <property type="match status" value="1"/>
</dbReference>
<dbReference type="PROSITE" id="PS00134">
    <property type="entry name" value="TRYPSIN_HIS"/>
    <property type="match status" value="1"/>
</dbReference>
<protein>
    <recommendedName>
        <fullName evidence="2">Peptidase S1 domain-containing protein</fullName>
    </recommendedName>
</protein>
<dbReference type="PRINTS" id="PR00722">
    <property type="entry name" value="CHYMOTRYPSIN"/>
</dbReference>
<dbReference type="SMART" id="SM00020">
    <property type="entry name" value="Tryp_SPc"/>
    <property type="match status" value="1"/>
</dbReference>
<dbReference type="AlphaFoldDB" id="A0A182SKT2"/>
<dbReference type="Pfam" id="PF00089">
    <property type="entry name" value="Trypsin"/>
    <property type="match status" value="1"/>
</dbReference>
<organism evidence="3 4">
    <name type="scientific">Anopheles maculatus</name>
    <dbReference type="NCBI Taxonomy" id="74869"/>
    <lineage>
        <taxon>Eukaryota</taxon>
        <taxon>Metazoa</taxon>
        <taxon>Ecdysozoa</taxon>
        <taxon>Arthropoda</taxon>
        <taxon>Hexapoda</taxon>
        <taxon>Insecta</taxon>
        <taxon>Pterygota</taxon>
        <taxon>Neoptera</taxon>
        <taxon>Endopterygota</taxon>
        <taxon>Diptera</taxon>
        <taxon>Nematocera</taxon>
        <taxon>Culicoidea</taxon>
        <taxon>Culicidae</taxon>
        <taxon>Anophelinae</taxon>
        <taxon>Anopheles</taxon>
        <taxon>Anopheles maculatus group</taxon>
    </lineage>
</organism>
<comment type="similarity">
    <text evidence="1">Belongs to the peptidase S1 family. CLIP subfamily.</text>
</comment>
<dbReference type="SUPFAM" id="SSF50494">
    <property type="entry name" value="Trypsin-like serine proteases"/>
    <property type="match status" value="1"/>
</dbReference>
<dbReference type="EnsemblMetazoa" id="AMAM008738-RA">
    <property type="protein sequence ID" value="AMAM008738-PA"/>
    <property type="gene ID" value="AMAM008738"/>
</dbReference>
<dbReference type="VEuPathDB" id="VectorBase:AMAM008738"/>
<dbReference type="InterPro" id="IPR018114">
    <property type="entry name" value="TRYPSIN_HIS"/>
</dbReference>
<evidence type="ECO:0000256" key="1">
    <source>
        <dbReference type="ARBA" id="ARBA00024195"/>
    </source>
</evidence>
<dbReference type="InterPro" id="IPR001314">
    <property type="entry name" value="Peptidase_S1A"/>
</dbReference>
<sequence length="357" mass="40797">CRIRFSSTLLQYILVTETTSNSRIPVKLEELAHVAAIGWTDHNTTRWLCSGALIWENFILTAAHCAADENNVPPDVARMGDFDIYDDDDDDFVQELKIVDIIRHPKHRFGSTYYDIALMKLEKNVTVDGTVAPTCLWLENEIRFPKLLMAGWGKTGTGDDQLNIAKKVELNRIANDECSSYYVAINDKLENGLMDHQLCASNGKIGTCTENFAGPLFVKLFEDLRLIPFLVGVMSFGKVCDASKPSVYVKVSSFGDWIIETLQRHGELATRFKFVPLVCAKRHYNVREFKEDLRNREDRYETIYWDRKYMSPKGSDYSISFGWPYSTAVNLATQYVWSAFGNDRPNNVLWQNSIIKP</sequence>
<reference evidence="3" key="2">
    <citation type="submission" date="2020-05" db="UniProtKB">
        <authorList>
            <consortium name="EnsemblMetazoa"/>
        </authorList>
    </citation>
    <scope>IDENTIFICATION</scope>
    <source>
        <strain evidence="3">maculatus3</strain>
    </source>
</reference>
<evidence type="ECO:0000259" key="2">
    <source>
        <dbReference type="PROSITE" id="PS50240"/>
    </source>
</evidence>
<dbReference type="CDD" id="cd00190">
    <property type="entry name" value="Tryp_SPc"/>
    <property type="match status" value="1"/>
</dbReference>
<dbReference type="GO" id="GO:0006508">
    <property type="term" value="P:proteolysis"/>
    <property type="evidence" value="ECO:0007669"/>
    <property type="project" value="InterPro"/>
</dbReference>
<evidence type="ECO:0000313" key="3">
    <source>
        <dbReference type="EnsemblMetazoa" id="AMAM008738-PA"/>
    </source>
</evidence>
<proteinExistence type="inferred from homology"/>
<dbReference type="Gene3D" id="2.40.10.10">
    <property type="entry name" value="Trypsin-like serine proteases"/>
    <property type="match status" value="1"/>
</dbReference>
<dbReference type="InterPro" id="IPR009003">
    <property type="entry name" value="Peptidase_S1_PA"/>
</dbReference>
<evidence type="ECO:0000313" key="4">
    <source>
        <dbReference type="Proteomes" id="UP000075901"/>
    </source>
</evidence>
<keyword evidence="4" id="KW-1185">Reference proteome</keyword>
<accession>A0A182SKT2</accession>
<dbReference type="PANTHER" id="PTHR24260">
    <property type="match status" value="1"/>
</dbReference>
<name>A0A182SKT2_9DIPT</name>
<dbReference type="PROSITE" id="PS50240">
    <property type="entry name" value="TRYPSIN_DOM"/>
    <property type="match status" value="1"/>
</dbReference>
<reference evidence="4" key="1">
    <citation type="submission" date="2013-09" db="EMBL/GenBank/DDBJ databases">
        <title>The Genome Sequence of Anopheles maculatus species B.</title>
        <authorList>
            <consortium name="The Broad Institute Genomics Platform"/>
            <person name="Neafsey D.E."/>
            <person name="Besansky N."/>
            <person name="Howell P."/>
            <person name="Walton C."/>
            <person name="Young S.K."/>
            <person name="Zeng Q."/>
            <person name="Gargeya S."/>
            <person name="Fitzgerald M."/>
            <person name="Haas B."/>
            <person name="Abouelleil A."/>
            <person name="Allen A.W."/>
            <person name="Alvarado L."/>
            <person name="Arachchi H.M."/>
            <person name="Berlin A.M."/>
            <person name="Chapman S.B."/>
            <person name="Gainer-Dewar J."/>
            <person name="Goldberg J."/>
            <person name="Griggs A."/>
            <person name="Gujja S."/>
            <person name="Hansen M."/>
            <person name="Howarth C."/>
            <person name="Imamovic A."/>
            <person name="Ireland A."/>
            <person name="Larimer J."/>
            <person name="McCowan C."/>
            <person name="Murphy C."/>
            <person name="Pearson M."/>
            <person name="Poon T.W."/>
            <person name="Priest M."/>
            <person name="Roberts A."/>
            <person name="Saif S."/>
            <person name="Shea T."/>
            <person name="Sisk P."/>
            <person name="Sykes S."/>
            <person name="Wortman J."/>
            <person name="Nusbaum C."/>
            <person name="Birren B."/>
        </authorList>
    </citation>
    <scope>NUCLEOTIDE SEQUENCE [LARGE SCALE GENOMIC DNA]</scope>
    <source>
        <strain evidence="4">maculatus3</strain>
    </source>
</reference>
<dbReference type="InterPro" id="IPR001254">
    <property type="entry name" value="Trypsin_dom"/>
</dbReference>
<dbReference type="InterPro" id="IPR051333">
    <property type="entry name" value="CLIP_Serine_Protease"/>
</dbReference>
<dbReference type="Proteomes" id="UP000075901">
    <property type="component" value="Unassembled WGS sequence"/>
</dbReference>